<dbReference type="EMBL" id="GEDC01007662">
    <property type="protein sequence ID" value="JAS29636.1"/>
    <property type="molecule type" value="Transcribed_RNA"/>
</dbReference>
<evidence type="ECO:0000256" key="3">
    <source>
        <dbReference type="ARBA" id="ARBA00023054"/>
    </source>
</evidence>
<reference evidence="9" key="1">
    <citation type="submission" date="2015-12" db="EMBL/GenBank/DDBJ databases">
        <title>De novo transcriptome assembly of four potential Pierce s Disease insect vectors from Arizona vineyards.</title>
        <authorList>
            <person name="Tassone E.E."/>
        </authorList>
    </citation>
    <scope>NUCLEOTIDE SEQUENCE</scope>
</reference>
<evidence type="ECO:0000256" key="7">
    <source>
        <dbReference type="SAM" id="Coils"/>
    </source>
</evidence>
<dbReference type="InterPro" id="IPR051885">
    <property type="entry name" value="CC_CF"/>
</dbReference>
<dbReference type="InterPro" id="IPR025254">
    <property type="entry name" value="CCDC113/CCDC96_CC"/>
</dbReference>
<comment type="similarity">
    <text evidence="5">Belongs to the CFAP263 family.</text>
</comment>
<protein>
    <recommendedName>
        <fullName evidence="6">Cilia- and flagella-associated protein 263</fullName>
    </recommendedName>
</protein>
<gene>
    <name evidence="9" type="ORF">g.17263</name>
</gene>
<keyword evidence="4" id="KW-0966">Cell projection</keyword>
<dbReference type="GO" id="GO:0060271">
    <property type="term" value="P:cilium assembly"/>
    <property type="evidence" value="ECO:0007669"/>
    <property type="project" value="TreeGrafter"/>
</dbReference>
<dbReference type="AlphaFoldDB" id="A0A1B6DVC6"/>
<evidence type="ECO:0000256" key="6">
    <source>
        <dbReference type="ARBA" id="ARBA00044798"/>
    </source>
</evidence>
<keyword evidence="2" id="KW-0970">Cilium biogenesis/degradation</keyword>
<evidence type="ECO:0000256" key="5">
    <source>
        <dbReference type="ARBA" id="ARBA00044506"/>
    </source>
</evidence>
<organism evidence="9">
    <name type="scientific">Clastoptera arizonana</name>
    <name type="common">Arizona spittle bug</name>
    <dbReference type="NCBI Taxonomy" id="38151"/>
    <lineage>
        <taxon>Eukaryota</taxon>
        <taxon>Metazoa</taxon>
        <taxon>Ecdysozoa</taxon>
        <taxon>Arthropoda</taxon>
        <taxon>Hexapoda</taxon>
        <taxon>Insecta</taxon>
        <taxon>Pterygota</taxon>
        <taxon>Neoptera</taxon>
        <taxon>Paraneoptera</taxon>
        <taxon>Hemiptera</taxon>
        <taxon>Auchenorrhyncha</taxon>
        <taxon>Cercopoidea</taxon>
        <taxon>Clastopteridae</taxon>
        <taxon>Clastoptera</taxon>
    </lineage>
</organism>
<evidence type="ECO:0000256" key="2">
    <source>
        <dbReference type="ARBA" id="ARBA00022794"/>
    </source>
</evidence>
<dbReference type="PANTHER" id="PTHR15654:SF2">
    <property type="entry name" value="COILED-COIL DOMAIN-CONTAINING PROTEIN 113"/>
    <property type="match status" value="1"/>
</dbReference>
<dbReference type="GO" id="GO:0005930">
    <property type="term" value="C:axoneme"/>
    <property type="evidence" value="ECO:0007669"/>
    <property type="project" value="TreeGrafter"/>
</dbReference>
<proteinExistence type="inferred from homology"/>
<dbReference type="GO" id="GO:0036064">
    <property type="term" value="C:ciliary basal body"/>
    <property type="evidence" value="ECO:0007669"/>
    <property type="project" value="TreeGrafter"/>
</dbReference>
<evidence type="ECO:0000256" key="1">
    <source>
        <dbReference type="ARBA" id="ARBA00004138"/>
    </source>
</evidence>
<feature type="coiled-coil region" evidence="7">
    <location>
        <begin position="213"/>
        <end position="269"/>
    </location>
</feature>
<evidence type="ECO:0000256" key="4">
    <source>
        <dbReference type="ARBA" id="ARBA00023273"/>
    </source>
</evidence>
<comment type="subcellular location">
    <subcellularLocation>
        <location evidence="1">Cell projection</location>
        <location evidence="1">Cilium</location>
    </subcellularLocation>
</comment>
<sequence length="426" mass="49671">MSSVVSDNLLIGFDQRDTIIEDLSKEALEANISQIKCQIDLLKAENQFFQDFLVKNDYGSLKGMDVFIELISKNPAYAYRSTSIFSSSTNITFSRRNTLRSGSTIGSTVPTKVPVIGDIGLEINILVLIELLDIELEDRRLSLNVIKREYNKSKFNFEAKKECRKLMLAEILEYQKQFDLFVTNKSKVNSSELHADNFIRFIEKYLQKWELLIRKFKLKMTAFKRENRRLECQLQQKLELMERLHPIDIEKLQIENKELLKVLNEKIRVLHHAKQTAGRIGQGLVMTKSNINKQTVTLKGITKDIDTKNTKFNKLEHEKSQEKNYLRKALEDNKNMRMLVQMYRAPEILDYVREKVESAEINNTVKIWNRRCENQKLTQSLITHNLRQLAGEEKKSSRFTGNILPFRVRNFESSDENFSTCAIASK</sequence>
<dbReference type="Pfam" id="PF13870">
    <property type="entry name" value="CCDC113_CCDC96_CC"/>
    <property type="match status" value="1"/>
</dbReference>
<evidence type="ECO:0000313" key="9">
    <source>
        <dbReference type="EMBL" id="JAS29636.1"/>
    </source>
</evidence>
<feature type="domain" description="CCDC113/CCDC96 coiled-coil" evidence="8">
    <location>
        <begin position="211"/>
        <end position="375"/>
    </location>
</feature>
<dbReference type="PANTHER" id="PTHR15654">
    <property type="entry name" value="COILED-COIL DOMAIN-CONTAINING PROTEIN 113-RELATED"/>
    <property type="match status" value="1"/>
</dbReference>
<keyword evidence="3 7" id="KW-0175">Coiled coil</keyword>
<evidence type="ECO:0000259" key="8">
    <source>
        <dbReference type="Pfam" id="PF13870"/>
    </source>
</evidence>
<name>A0A1B6DVC6_9HEMI</name>
<accession>A0A1B6DVC6</accession>